<evidence type="ECO:0000313" key="2">
    <source>
        <dbReference type="EMBL" id="AFK75467.1"/>
    </source>
</evidence>
<proteinExistence type="evidence at transcript level"/>
<feature type="signal peptide" evidence="1">
    <location>
        <begin position="1"/>
        <end position="18"/>
    </location>
</feature>
<name>M4H1E3_PLEBA</name>
<protein>
    <submittedName>
        <fullName evidence="2">Putative secretory peptide-57</fullName>
    </submittedName>
</protein>
<organism evidence="2">
    <name type="scientific">Pleurobrachia bachei</name>
    <name type="common">Sea gooseberry</name>
    <dbReference type="NCBI Taxonomy" id="34499"/>
    <lineage>
        <taxon>Eukaryota</taxon>
        <taxon>Metazoa</taxon>
        <taxon>Ctenophora</taxon>
        <taxon>Tentaculata</taxon>
        <taxon>Cydippida</taxon>
        <taxon>Pleurobrachiidae</taxon>
        <taxon>Pleurobrachia</taxon>
    </lineage>
</organism>
<evidence type="ECO:0000256" key="1">
    <source>
        <dbReference type="SAM" id="SignalP"/>
    </source>
</evidence>
<dbReference type="AlphaFoldDB" id="M4H1E3"/>
<keyword evidence="1" id="KW-0732">Signal</keyword>
<sequence length="154" mass="17671">MFLSFLLLFLSVVAGGRATTGDVADRKWLVWNPCFSFGWWWGTSPDLFKGGLVVDPSTDTPVEPLYANERDDATRGDVTGDLTDQNVFVNPGLEGRGWKPSRDCGIDCPYNVDLTQYQAVQWQVDITQYKDRVFSFNLDFVSKKRRNRRLHNIW</sequence>
<accession>M4H1E3</accession>
<dbReference type="EMBL" id="JQ700367">
    <property type="protein sequence ID" value="AFK75467.1"/>
    <property type="molecule type" value="mRNA"/>
</dbReference>
<feature type="chain" id="PRO_5004053681" evidence="1">
    <location>
        <begin position="19"/>
        <end position="154"/>
    </location>
</feature>
<reference evidence="2" key="1">
    <citation type="submission" date="2012-02" db="EMBL/GenBank/DDBJ databases">
        <title>The genome of the ctenophore, Pleurobrachia bachei.</title>
        <authorList>
            <person name="Kohn A.B."/>
            <person name="Citarella M."/>
            <person name="Moroz L.L."/>
        </authorList>
    </citation>
    <scope>NUCLEOTIDE SEQUENCE</scope>
</reference>